<reference evidence="2 3" key="1">
    <citation type="submission" date="2014-03" db="EMBL/GenBank/DDBJ databases">
        <title>Bradyrhizobium valentinum sp. nov., isolated from effective nodules of Lupinus mariae-josephae, a lupine endemic of basic-lime soils in Eastern Spain.</title>
        <authorList>
            <person name="Duran D."/>
            <person name="Rey L."/>
            <person name="Navarro A."/>
            <person name="Busquets A."/>
            <person name="Imperial J."/>
            <person name="Ruiz-Argueso T."/>
        </authorList>
    </citation>
    <scope>NUCLEOTIDE SEQUENCE [LARGE SCALE GENOMIC DNA]</scope>
    <source>
        <strain evidence="2 3">Ro19</strain>
    </source>
</reference>
<protein>
    <recommendedName>
        <fullName evidence="1">DUF6788 domain-containing protein</fullName>
    </recommendedName>
</protein>
<gene>
    <name evidence="2" type="ORF">CQ13_35835</name>
</gene>
<keyword evidence="3" id="KW-1185">Reference proteome</keyword>
<dbReference type="OrthoDB" id="9553522at2"/>
<sequence>MKHVDSESPYVARWLRSESTNLWPALLGSLSLRRSRCIRKNCPACQSGEQHQSYVLYGRANGRRVAVYVPEELVPEVQRNLDNGRALQDLLHQAAPRYIKALKRQRAEASKSKKSRAV</sequence>
<accession>A0A0R3MD02</accession>
<evidence type="ECO:0000259" key="1">
    <source>
        <dbReference type="Pfam" id="PF20586"/>
    </source>
</evidence>
<dbReference type="Pfam" id="PF20586">
    <property type="entry name" value="DUF6788"/>
    <property type="match status" value="1"/>
</dbReference>
<evidence type="ECO:0000313" key="3">
    <source>
        <dbReference type="Proteomes" id="UP000052023"/>
    </source>
</evidence>
<evidence type="ECO:0000313" key="2">
    <source>
        <dbReference type="EMBL" id="KRR17754.1"/>
    </source>
</evidence>
<feature type="domain" description="DUF6788" evidence="1">
    <location>
        <begin position="25"/>
        <end position="79"/>
    </location>
</feature>
<name>A0A0R3MD02_9BRAD</name>
<dbReference type="AlphaFoldDB" id="A0A0R3MD02"/>
<dbReference type="EMBL" id="LLYA01000205">
    <property type="protein sequence ID" value="KRR17754.1"/>
    <property type="molecule type" value="Genomic_DNA"/>
</dbReference>
<proteinExistence type="predicted"/>
<dbReference type="InterPro" id="IPR046738">
    <property type="entry name" value="DUF6788"/>
</dbReference>
<dbReference type="Proteomes" id="UP000052023">
    <property type="component" value="Unassembled WGS sequence"/>
</dbReference>
<comment type="caution">
    <text evidence="2">The sequence shown here is derived from an EMBL/GenBank/DDBJ whole genome shotgun (WGS) entry which is preliminary data.</text>
</comment>
<dbReference type="RefSeq" id="WP_057847522.1">
    <property type="nucleotide sequence ID" value="NZ_LLYA01000205.1"/>
</dbReference>
<organism evidence="2 3">
    <name type="scientific">Bradyrhizobium retamae</name>
    <dbReference type="NCBI Taxonomy" id="1300035"/>
    <lineage>
        <taxon>Bacteria</taxon>
        <taxon>Pseudomonadati</taxon>
        <taxon>Pseudomonadota</taxon>
        <taxon>Alphaproteobacteria</taxon>
        <taxon>Hyphomicrobiales</taxon>
        <taxon>Nitrobacteraceae</taxon>
        <taxon>Bradyrhizobium</taxon>
    </lineage>
</organism>